<keyword evidence="6" id="KW-0472">Membrane</keyword>
<evidence type="ECO:0000256" key="1">
    <source>
        <dbReference type="ARBA" id="ARBA00004196"/>
    </source>
</evidence>
<keyword evidence="5 8" id="KW-0732">Signal</keyword>
<dbReference type="OrthoDB" id="200454at2"/>
<feature type="domain" description="Autotransporter" evidence="9">
    <location>
        <begin position="2118"/>
        <end position="2382"/>
    </location>
</feature>
<dbReference type="Proteomes" id="UP000244896">
    <property type="component" value="Chromosome"/>
</dbReference>
<sequence length="2382" mass="240141">MNAQKQPKPTILARVAAAPLLTGILLLAATTPAVAADVDFNGSLGSGATSPGDNILVAIGTNTTTYTHTHTAPDGTQVTGTVTLGTPVLRTSNDAISLAGATAGGGITIKPASGDGTVWAVIDGNASDTAASRRRLIAISEPTNTAQGSNYVINLDNVMLTNGYAGTSSSGGAMRINGGTVNTPDVTVAGNAIFYNNKAGRVGGAMQAGSSGLIFTGAVIFDSNYAGTADGLAFSSYHGGAIALSIGSTATGTLALAFKNDVSFLNNIAGGQGGAINSGNNLAGSTITQKTIEFYGNAIFEGNVGGATAADANGKVTAISTGHNGGAIYANTGTPLIFSGSGFASFVRNLSSGIGGGIYSRSSEVRFVDDPASTFTGNRAFTFTRNVSNTSNTGNGGGAIHINDNKNTSNLIFDAKNSTINASYNAATKGQGGAFRVGGSVYMLQGNFTFFGNQAGFSGGAIAASNGGFSTGKSNRVELRSTGVFESNLAASYGGAIYAAQSGNNSMLFSTESAGSSILFKNNAAGLGGAIYIGNSGTISLNALEGDITFTGNRHKVTFAGALDALLIHGGSGDSTAGFLSADFTTGVPNDIYFAANDLTLALNADAGRVISFDGGLAGADSTTTLTVRKTGLGDVVFGVPSNHVAGSNTNDITATTTVTEGVFRLTGGAQWGSGAGSLTVSAGATLGGHGTYNDNVTIDSNASILVGDKNASTAQKLVFAQDLTLGDTTYYYDLVGSTGAADTYDQLVVNGSLTFAGTQTFDITGIGSGTYTLITSDNVITANTPVYQLQSNGAALTTRYTITSPIALSPDGKSLSFASTMSNLAVKWNAAAGNIWQDNVGANWTTDADANEFYFRNGDTVTFPSVASGTIAVAAAGVKAAGIAIDTDSGRDYTFTGGSITTSALPSDTTLTTPDANAKLVKTGAGTLTFANAANTFAAGIDIDAGTLAFNSGDQLATGPGGAITFTGDATLKANPSAATSPINLASAIVINPAKTATIDLSARGLTLTGDLSGSGNMLKTGTNVLTFAGNGLAYTGAITIDAGVLTLDSTAALGGSITLTGNAALTGSGTATGSLTAASGASIQAGDGTSPSTLTLGTVAIDNTTLKFGLYGGTNAATGYNNSDTLNVSSLTATGSNTIDIFGDAQRGDYYLGNISVLNTPDTIVTLNGFSQIPGARQGASIVTSATNSADLLLRYSADYSRNITWTGSSNSGWDIGSDNWSGSDNVTKFGSGDTVIFAGASTVSSTINILGSSQQSVGDIIIQGDANYTFTGQGIKASAASVIQDALSENLATAQGKLVKTGSGTLTFDNDANLFTGGIDITGGVIAFNAADQIVTDGTAFITFDGDATLRADADAMILGNNIQVLAGKTGAIDTQANALMLTGTLGGGGVLAKAGSGTLAFTGDGTSSTGTIALNEGVLILASSVPFAAAVDAATDTILAATGTLSGKVSIAEGAALVVGLDSTDAALDVSNLHLANDAILTSAPDATTVLSGTVTLGAASSDLAAIAIIGEDTELRVTAAIQGPGGINKTGDGALTLVGDDAIAYAGATQITEGILRLRDIAAPSTFSKDINLAGGWLDISTGTGVADETTATRWDSLPGALSYTGTSGGVIGANDLFTYTTGTIAYAHAGSIYLVVNPGDGNTLTLAGNNSANTGNIRIDSGTLDIAESANLGGGSNTIVFNGGQLHVTATTGNAGSSNRNVELRADATITVDGATVFAVGEVSETGTPRLLTKKGDGTLTLGAASTRSGDTNLEEGTISMIADNALGTGAFNVAGASGTLSFNTGNITVSNTIFLGANTLSINSANSGTLNAEIIGTGGITKFGSNTLTITKASEYSGPTTVATGTLRAGTADVLSPNSDFSINGGSSATTTTFPALDLQGFDQTVASLFSRGNVYLNGATLTLGSGNGTFTNAGYLYIGSGATPGTHAHIRGNLVGETAIYSGTTVLYGRPSSITIRIGLDDDGLVAAHDKLTVHGNVTGQNTLIFAMSGSSVTPSGTGGVGGALTPILVPSVNNIVAQMSGVALIEATGDMAADAFVRSVYPNRVYDADGNELIPHVDTAGNITTLGAAVSPEIPATIAIDATAYLVGKTTIDSLNQRVVDLRLDSASNMRHGMDLWLHGLKTGDRIRGSTYKDSDVSSHGAQIGLDYSDFGGDDTRFILGIFGDYMSSELKQTGIAKTKAEVYGCGIYGSYQRGAFSLDLIARASKDDYTISVANAPDFELDGTTVGGSVQMSYAINFESISWTLEPQIQGVVQRHKINSASDSLGRPFTFDSIDSLSGRVGLLVWRKYDGAGSITVIPRLRLSVHNEFRTKTTLHYGRTDYSNNLSQTAGQVDMGVMFRMADWIETSAGVSFFYGNKIGSLSLDFGMRFRW</sequence>
<dbReference type="Pfam" id="PF12951">
    <property type="entry name" value="PATR"/>
    <property type="match status" value="8"/>
</dbReference>
<keyword evidence="4" id="KW-0964">Secreted</keyword>
<accession>A0A2U8E459</accession>
<dbReference type="GO" id="GO:0005576">
    <property type="term" value="C:extracellular region"/>
    <property type="evidence" value="ECO:0007669"/>
    <property type="project" value="UniProtKB-SubCell"/>
</dbReference>
<dbReference type="PROSITE" id="PS51208">
    <property type="entry name" value="AUTOTRANSPORTER"/>
    <property type="match status" value="1"/>
</dbReference>
<reference evidence="10 11" key="1">
    <citation type="journal article" date="2018" name="Syst. Appl. Microbiol.">
        <title>Ereboglobus luteus gen. nov. sp. nov. from cockroach guts, and new insights into the oxygen relationship of the genera Opitutus and Didymococcus (Verrucomicrobia: Opitutaceae).</title>
        <authorList>
            <person name="Tegtmeier D."/>
            <person name="Belitz A."/>
            <person name="Radek R."/>
            <person name="Heimerl T."/>
            <person name="Brune A."/>
        </authorList>
    </citation>
    <scope>NUCLEOTIDE SEQUENCE [LARGE SCALE GENOMIC DNA]</scope>
    <source>
        <strain evidence="10 11">Ho45</strain>
    </source>
</reference>
<proteinExistence type="predicted"/>
<comment type="subcellular location">
    <subcellularLocation>
        <location evidence="1">Cell envelope</location>
    </subcellularLocation>
    <subcellularLocation>
        <location evidence="2">Cell outer membrane</location>
    </subcellularLocation>
    <subcellularLocation>
        <location evidence="3">Secreted</location>
    </subcellularLocation>
</comment>
<dbReference type="SUPFAM" id="SSF103515">
    <property type="entry name" value="Autotransporter"/>
    <property type="match status" value="1"/>
</dbReference>
<gene>
    <name evidence="10" type="ORF">CKA38_10995</name>
</gene>
<evidence type="ECO:0000256" key="6">
    <source>
        <dbReference type="ARBA" id="ARBA00023136"/>
    </source>
</evidence>
<dbReference type="InterPro" id="IPR011050">
    <property type="entry name" value="Pectin_lyase_fold/virulence"/>
</dbReference>
<dbReference type="SMART" id="SM00869">
    <property type="entry name" value="Autotransporter"/>
    <property type="match status" value="1"/>
</dbReference>
<evidence type="ECO:0000313" key="10">
    <source>
        <dbReference type="EMBL" id="AWI09708.1"/>
    </source>
</evidence>
<evidence type="ECO:0000256" key="8">
    <source>
        <dbReference type="SAM" id="SignalP"/>
    </source>
</evidence>
<feature type="chain" id="PRO_5016130199" description="Autotransporter domain-containing protein" evidence="8">
    <location>
        <begin position="36"/>
        <end position="2382"/>
    </location>
</feature>
<dbReference type="InterPro" id="IPR013425">
    <property type="entry name" value="Autotrns_rpt"/>
</dbReference>
<evidence type="ECO:0000256" key="3">
    <source>
        <dbReference type="ARBA" id="ARBA00004613"/>
    </source>
</evidence>
<dbReference type="NCBIfam" id="TIGR01376">
    <property type="entry name" value="POMP_repeat"/>
    <property type="match status" value="2"/>
</dbReference>
<evidence type="ECO:0000313" key="11">
    <source>
        <dbReference type="Proteomes" id="UP000244896"/>
    </source>
</evidence>
<dbReference type="KEGG" id="elut:CKA38_10995"/>
<dbReference type="GO" id="GO:0009279">
    <property type="term" value="C:cell outer membrane"/>
    <property type="evidence" value="ECO:0007669"/>
    <property type="project" value="UniProtKB-SubCell"/>
</dbReference>
<dbReference type="InterPro" id="IPR003368">
    <property type="entry name" value="POMP_repeat"/>
</dbReference>
<evidence type="ECO:0000256" key="7">
    <source>
        <dbReference type="ARBA" id="ARBA00023237"/>
    </source>
</evidence>
<keyword evidence="7" id="KW-0998">Cell outer membrane</keyword>
<evidence type="ECO:0000256" key="5">
    <source>
        <dbReference type="ARBA" id="ARBA00022729"/>
    </source>
</evidence>
<protein>
    <recommendedName>
        <fullName evidence="9">Autotransporter domain-containing protein</fullName>
    </recommendedName>
</protein>
<dbReference type="NCBIfam" id="TIGR02601">
    <property type="entry name" value="autotrns_rpt"/>
    <property type="match status" value="6"/>
</dbReference>
<dbReference type="InterPro" id="IPR005546">
    <property type="entry name" value="Autotransporte_beta"/>
</dbReference>
<dbReference type="InterPro" id="IPR036709">
    <property type="entry name" value="Autotransporte_beta_dom_sf"/>
</dbReference>
<dbReference type="RefSeq" id="WP_108825521.1">
    <property type="nucleotide sequence ID" value="NZ_CP023004.1"/>
</dbReference>
<organism evidence="10 11">
    <name type="scientific">Ereboglobus luteus</name>
    <dbReference type="NCBI Taxonomy" id="1796921"/>
    <lineage>
        <taxon>Bacteria</taxon>
        <taxon>Pseudomonadati</taxon>
        <taxon>Verrucomicrobiota</taxon>
        <taxon>Opitutia</taxon>
        <taxon>Opitutales</taxon>
        <taxon>Opitutaceae</taxon>
        <taxon>Ereboglobus</taxon>
    </lineage>
</organism>
<dbReference type="Gene3D" id="2.40.128.130">
    <property type="entry name" value="Autotransporter beta-domain"/>
    <property type="match status" value="1"/>
</dbReference>
<evidence type="ECO:0000256" key="4">
    <source>
        <dbReference type="ARBA" id="ARBA00022525"/>
    </source>
</evidence>
<keyword evidence="11" id="KW-1185">Reference proteome</keyword>
<name>A0A2U8E459_9BACT</name>
<evidence type="ECO:0000256" key="2">
    <source>
        <dbReference type="ARBA" id="ARBA00004442"/>
    </source>
</evidence>
<dbReference type="EMBL" id="CP023004">
    <property type="protein sequence ID" value="AWI09708.1"/>
    <property type="molecule type" value="Genomic_DNA"/>
</dbReference>
<dbReference type="SUPFAM" id="SSF51126">
    <property type="entry name" value="Pectin lyase-like"/>
    <property type="match status" value="3"/>
</dbReference>
<feature type="signal peptide" evidence="8">
    <location>
        <begin position="1"/>
        <end position="35"/>
    </location>
</feature>
<evidence type="ECO:0000259" key="9">
    <source>
        <dbReference type="PROSITE" id="PS51208"/>
    </source>
</evidence>